<evidence type="ECO:0000313" key="1">
    <source>
        <dbReference type="EMBL" id="CAD9342698.1"/>
    </source>
</evidence>
<organism evidence="1">
    <name type="scientific">Trieres chinensis</name>
    <name type="common">Marine centric diatom</name>
    <name type="synonym">Odontella sinensis</name>
    <dbReference type="NCBI Taxonomy" id="1514140"/>
    <lineage>
        <taxon>Eukaryota</taxon>
        <taxon>Sar</taxon>
        <taxon>Stramenopiles</taxon>
        <taxon>Ochrophyta</taxon>
        <taxon>Bacillariophyta</taxon>
        <taxon>Mediophyceae</taxon>
        <taxon>Biddulphiophycidae</taxon>
        <taxon>Eupodiscales</taxon>
        <taxon>Parodontellaceae</taxon>
        <taxon>Trieres</taxon>
    </lineage>
</organism>
<dbReference type="AlphaFoldDB" id="A0A7S2EKQ1"/>
<protein>
    <submittedName>
        <fullName evidence="1">Uncharacterized protein</fullName>
    </submittedName>
</protein>
<reference evidence="1" key="1">
    <citation type="submission" date="2021-01" db="EMBL/GenBank/DDBJ databases">
        <authorList>
            <person name="Corre E."/>
            <person name="Pelletier E."/>
            <person name="Niang G."/>
            <person name="Scheremetjew M."/>
            <person name="Finn R."/>
            <person name="Kale V."/>
            <person name="Holt S."/>
            <person name="Cochrane G."/>
            <person name="Meng A."/>
            <person name="Brown T."/>
            <person name="Cohen L."/>
        </authorList>
    </citation>
    <scope>NUCLEOTIDE SEQUENCE</scope>
    <source>
        <strain evidence="1">Grunow 1884</strain>
    </source>
</reference>
<dbReference type="EMBL" id="HBGO01020455">
    <property type="protein sequence ID" value="CAD9342698.1"/>
    <property type="molecule type" value="Transcribed_RNA"/>
</dbReference>
<sequence>MYAIHINSKGVSGALLIAVHPPIQRKIVINVVEVVATPQFRLLLNLLRLLSPMNPLDLSVHQILWPKMRLVPVMRNVNLENAREMAYVSDGVKNYFQNAMQ</sequence>
<accession>A0A7S2EKQ1</accession>
<proteinExistence type="predicted"/>
<name>A0A7S2EKQ1_TRICV</name>
<gene>
    <name evidence="1" type="ORF">OSIN01602_LOCUS11733</name>
</gene>